<organism evidence="2 3">
    <name type="scientific">Mya arenaria</name>
    <name type="common">Soft-shell clam</name>
    <dbReference type="NCBI Taxonomy" id="6604"/>
    <lineage>
        <taxon>Eukaryota</taxon>
        <taxon>Metazoa</taxon>
        <taxon>Spiralia</taxon>
        <taxon>Lophotrochozoa</taxon>
        <taxon>Mollusca</taxon>
        <taxon>Bivalvia</taxon>
        <taxon>Autobranchia</taxon>
        <taxon>Heteroconchia</taxon>
        <taxon>Euheterodonta</taxon>
        <taxon>Imparidentia</taxon>
        <taxon>Neoheterodontei</taxon>
        <taxon>Myida</taxon>
        <taxon>Myoidea</taxon>
        <taxon>Myidae</taxon>
        <taxon>Mya</taxon>
    </lineage>
</organism>
<feature type="region of interest" description="Disordered" evidence="1">
    <location>
        <begin position="214"/>
        <end position="234"/>
    </location>
</feature>
<feature type="region of interest" description="Disordered" evidence="1">
    <location>
        <begin position="1"/>
        <end position="46"/>
    </location>
</feature>
<protein>
    <recommendedName>
        <fullName evidence="4">Tesmin/TSO1-like CXC domain-containing protein</fullName>
    </recommendedName>
</protein>
<name>A0ABY7F7Z3_MYAAR</name>
<evidence type="ECO:0000313" key="2">
    <source>
        <dbReference type="EMBL" id="WAR18240.1"/>
    </source>
</evidence>
<evidence type="ECO:0000313" key="3">
    <source>
        <dbReference type="Proteomes" id="UP001164746"/>
    </source>
</evidence>
<dbReference type="Proteomes" id="UP001164746">
    <property type="component" value="Chromosome 11"/>
</dbReference>
<evidence type="ECO:0008006" key="4">
    <source>
        <dbReference type="Google" id="ProtNLM"/>
    </source>
</evidence>
<sequence length="544" mass="58998">MHCPRMSKARPESTSSEENEMSDFSKYKPDGTENYTPVLNKSSSSSFLNSVDSVEMNGESEVIDEIKQLQSDMLTKLESLDRHFFSPPSNLSGACGSKQALSEESKKVEQGSKMIKNAAQTDQSRTELYVKRGSYDISGDIALDLCKKKQKTGTAVNKPVTASGASSPVMMQPGASDDDTMPNQSALVDQNNNNNCDQSIDNIEGSEHWIELSESQNNEKAAENDIGETEGGRRRKPNVVCMSACCNDEVTEQELRKIRSVDRKQLNRRRKLRKKRQQRTITPILSAPPRTSPTASCTLEQVAAYRQMPSTGQGMSASVGQCNMTETAGQPEGIGQITMFNQGAEQEYSYSLGTSALCGLLAVEQQGTYANTERLESLEAGNRVGGNQTGGLRVPKVLWEGRDRPSAVHKVAVQIQGNSMSSPVYQPQSSPAAGSSKEVCCTCSVGCSDGMCECCVAGATCTEGLCACAGCKNPLNILHQMGLPADQARTDPCLMENIYQVCNVCYFAGVCRTFKCPNCHKGQKVEFSSSDLEFTSETETDTEG</sequence>
<keyword evidence="3" id="KW-1185">Reference proteome</keyword>
<dbReference type="EMBL" id="CP111022">
    <property type="protein sequence ID" value="WAR18240.1"/>
    <property type="molecule type" value="Genomic_DNA"/>
</dbReference>
<proteinExistence type="predicted"/>
<reference evidence="2" key="1">
    <citation type="submission" date="2022-11" db="EMBL/GenBank/DDBJ databases">
        <title>Centuries of genome instability and evolution in soft-shell clam transmissible cancer (bioRxiv).</title>
        <authorList>
            <person name="Hart S.F.M."/>
            <person name="Yonemitsu M.A."/>
            <person name="Giersch R.M."/>
            <person name="Beal B.F."/>
            <person name="Arriagada G."/>
            <person name="Davis B.W."/>
            <person name="Ostrander E.A."/>
            <person name="Goff S.P."/>
            <person name="Metzger M.J."/>
        </authorList>
    </citation>
    <scope>NUCLEOTIDE SEQUENCE</scope>
    <source>
        <strain evidence="2">MELC-2E11</strain>
        <tissue evidence="2">Siphon/mantle</tissue>
    </source>
</reference>
<accession>A0ABY7F7Z3</accession>
<feature type="compositionally biased region" description="Basic and acidic residues" evidence="1">
    <location>
        <begin position="101"/>
        <end position="110"/>
    </location>
</feature>
<feature type="region of interest" description="Disordered" evidence="1">
    <location>
        <begin position="89"/>
        <end position="113"/>
    </location>
</feature>
<evidence type="ECO:0000256" key="1">
    <source>
        <dbReference type="SAM" id="MobiDB-lite"/>
    </source>
</evidence>
<gene>
    <name evidence="2" type="ORF">MAR_000078</name>
</gene>